<reference evidence="1 2" key="1">
    <citation type="submission" date="2017-06" db="EMBL/GenBank/DDBJ databases">
        <title>Complete genome of Francisella halioticida.</title>
        <authorList>
            <person name="Sjodin A."/>
        </authorList>
    </citation>
    <scope>NUCLEOTIDE SEQUENCE [LARGE SCALE GENOMIC DNA]</scope>
    <source>
        <strain evidence="1 2">DSM 23729</strain>
    </source>
</reference>
<name>A0ABN5B132_9GAMM</name>
<proteinExistence type="predicted"/>
<gene>
    <name evidence="1" type="ORF">CDV26_02785</name>
</gene>
<evidence type="ECO:0000313" key="2">
    <source>
        <dbReference type="Proteomes" id="UP000249910"/>
    </source>
</evidence>
<protein>
    <submittedName>
        <fullName evidence="1">Uncharacterized protein</fullName>
    </submittedName>
</protein>
<keyword evidence="2" id="KW-1185">Reference proteome</keyword>
<accession>A0ABN5B132</accession>
<evidence type="ECO:0000313" key="1">
    <source>
        <dbReference type="EMBL" id="ASG67465.1"/>
    </source>
</evidence>
<organism evidence="1 2">
    <name type="scientific">Francisella halioticida</name>
    <dbReference type="NCBI Taxonomy" id="549298"/>
    <lineage>
        <taxon>Bacteria</taxon>
        <taxon>Pseudomonadati</taxon>
        <taxon>Pseudomonadota</taxon>
        <taxon>Gammaproteobacteria</taxon>
        <taxon>Thiotrichales</taxon>
        <taxon>Francisellaceae</taxon>
        <taxon>Francisella</taxon>
    </lineage>
</organism>
<sequence length="75" mass="8838">MLENTQRDYLTEINKNNYKKILFLQEINTPIGIIIAIADNEYLYTCCHLKDSKLQSIEKILKIYSAKVTFKKIKL</sequence>
<dbReference type="Proteomes" id="UP000249910">
    <property type="component" value="Chromosome"/>
</dbReference>
<dbReference type="EMBL" id="CP022132">
    <property type="protein sequence ID" value="ASG67465.1"/>
    <property type="molecule type" value="Genomic_DNA"/>
</dbReference>